<feature type="chain" id="PRO_5046406509" evidence="2">
    <location>
        <begin position="35"/>
        <end position="249"/>
    </location>
</feature>
<dbReference type="Proteomes" id="UP000250006">
    <property type="component" value="Unassembled WGS sequence"/>
</dbReference>
<evidence type="ECO:0000256" key="2">
    <source>
        <dbReference type="SAM" id="SignalP"/>
    </source>
</evidence>
<feature type="signal peptide" evidence="2">
    <location>
        <begin position="1"/>
        <end position="34"/>
    </location>
</feature>
<dbReference type="EMBL" id="UAPQ01000009">
    <property type="protein sequence ID" value="SPT54137.1"/>
    <property type="molecule type" value="Genomic_DNA"/>
</dbReference>
<gene>
    <name evidence="3" type="ORF">NCTC11535_01840</name>
</gene>
<feature type="compositionally biased region" description="Polar residues" evidence="1">
    <location>
        <begin position="69"/>
        <end position="79"/>
    </location>
</feature>
<accession>A0ABY1VR27</accession>
<name>A0ABY1VR27_9ACTO</name>
<proteinExistence type="predicted"/>
<reference evidence="3 4" key="1">
    <citation type="submission" date="2018-06" db="EMBL/GenBank/DDBJ databases">
        <authorList>
            <consortium name="Pathogen Informatics"/>
            <person name="Doyle S."/>
        </authorList>
    </citation>
    <scope>NUCLEOTIDE SEQUENCE [LARGE SCALE GENOMIC DNA]</scope>
    <source>
        <strain evidence="3 4">NCTC11535</strain>
    </source>
</reference>
<dbReference type="PROSITE" id="PS51257">
    <property type="entry name" value="PROKAR_LIPOPROTEIN"/>
    <property type="match status" value="1"/>
</dbReference>
<feature type="compositionally biased region" description="Basic and acidic residues" evidence="1">
    <location>
        <begin position="102"/>
        <end position="118"/>
    </location>
</feature>
<protein>
    <submittedName>
        <fullName evidence="3">Uncharacterized protein</fullName>
    </submittedName>
</protein>
<evidence type="ECO:0000313" key="3">
    <source>
        <dbReference type="EMBL" id="SPT54137.1"/>
    </source>
</evidence>
<evidence type="ECO:0000256" key="1">
    <source>
        <dbReference type="SAM" id="MobiDB-lite"/>
    </source>
</evidence>
<dbReference type="RefSeq" id="WP_111837033.1">
    <property type="nucleotide sequence ID" value="NZ_UAPQ01000009.1"/>
</dbReference>
<sequence length="249" mass="25217">MRSLKSLAYTRRALAVALVLGLPLLTSCSSTKPAAAPSATAGSAAAALSSTADATPAAAAGAASNSPTQSVSPTEQNTEAATSPSAAGTSNAGGGTSATVTKGEEVERGPHCTAEDLKQPTSPDELTADTSREQALKEVGKTIPASPHTVVENSFDNTNAYVVKVEAGATTVEVNAAATVVVIEGDIDTLIVNGTASTIWVDNVDHVQMGENSAGNYVMWTGSKPDLQDQGTGNTTARAEYAVHVHNYC</sequence>
<organism evidence="3 4">
    <name type="scientific">Actinomyces bovis</name>
    <dbReference type="NCBI Taxonomy" id="1658"/>
    <lineage>
        <taxon>Bacteria</taxon>
        <taxon>Bacillati</taxon>
        <taxon>Actinomycetota</taxon>
        <taxon>Actinomycetes</taxon>
        <taxon>Actinomycetales</taxon>
        <taxon>Actinomycetaceae</taxon>
        <taxon>Actinomyces</taxon>
    </lineage>
</organism>
<comment type="caution">
    <text evidence="3">The sequence shown here is derived from an EMBL/GenBank/DDBJ whole genome shotgun (WGS) entry which is preliminary data.</text>
</comment>
<keyword evidence="4" id="KW-1185">Reference proteome</keyword>
<evidence type="ECO:0000313" key="4">
    <source>
        <dbReference type="Proteomes" id="UP000250006"/>
    </source>
</evidence>
<feature type="region of interest" description="Disordered" evidence="1">
    <location>
        <begin position="58"/>
        <end position="128"/>
    </location>
</feature>
<feature type="compositionally biased region" description="Low complexity" evidence="1">
    <location>
        <begin position="80"/>
        <end position="90"/>
    </location>
</feature>
<feature type="compositionally biased region" description="Low complexity" evidence="1">
    <location>
        <begin position="58"/>
        <end position="68"/>
    </location>
</feature>
<keyword evidence="2" id="KW-0732">Signal</keyword>